<evidence type="ECO:0000313" key="7">
    <source>
        <dbReference type="EMBL" id="MDL4934108.1"/>
    </source>
</evidence>
<evidence type="ECO:0000313" key="13">
    <source>
        <dbReference type="Proteomes" id="UP001241571"/>
    </source>
</evidence>
<proteinExistence type="predicted"/>
<keyword evidence="4" id="KW-0521">NADP</keyword>
<feature type="domain" description="NADH:flavin oxidoreductase/NADH oxidase N-terminal" evidence="6">
    <location>
        <begin position="4"/>
        <end position="329"/>
    </location>
</feature>
<keyword evidence="3" id="KW-0288">FMN</keyword>
<reference evidence="7 13" key="4">
    <citation type="submission" date="2023-06" db="EMBL/GenBank/DDBJ databases">
        <title>Acute promotion of culturable opportunistic pathogens and persistent increase of antibiotic resistance following antibiotic exposure in mouse gut microbiota.</title>
        <authorList>
            <person name="Li L."/>
            <person name="Wang B."/>
            <person name="Sun Y."/>
            <person name="Wang M."/>
            <person name="Xu H."/>
        </authorList>
    </citation>
    <scope>NUCLEOTIDE SEQUENCE [LARGE SCALE GENOMIC DNA]</scope>
    <source>
        <strain evidence="7 13">CRI2_2</strain>
    </source>
</reference>
<protein>
    <submittedName>
        <fullName evidence="9">NADH:flavin oxidoreductase/NADH oxidase</fullName>
    </submittedName>
</protein>
<organism evidence="9 11">
    <name type="scientific">Enterococcus gallinarum</name>
    <dbReference type="NCBI Taxonomy" id="1353"/>
    <lineage>
        <taxon>Bacteria</taxon>
        <taxon>Bacillati</taxon>
        <taxon>Bacillota</taxon>
        <taxon>Bacilli</taxon>
        <taxon>Lactobacillales</taxon>
        <taxon>Enterococcaceae</taxon>
        <taxon>Enterococcus</taxon>
    </lineage>
</organism>
<dbReference type="PANTHER" id="PTHR43303:SF4">
    <property type="entry name" value="NADPH DEHYDROGENASE C23G7.10C-RELATED"/>
    <property type="match status" value="1"/>
</dbReference>
<evidence type="ECO:0000256" key="1">
    <source>
        <dbReference type="ARBA" id="ARBA00001917"/>
    </source>
</evidence>
<dbReference type="EMBL" id="JASUBT010000001">
    <property type="protein sequence ID" value="MDL4934108.1"/>
    <property type="molecule type" value="Genomic_DNA"/>
</dbReference>
<dbReference type="Pfam" id="PF00724">
    <property type="entry name" value="Oxidored_FMN"/>
    <property type="match status" value="1"/>
</dbReference>
<dbReference type="Proteomes" id="UP000516696">
    <property type="component" value="Chromosome"/>
</dbReference>
<dbReference type="InterPro" id="IPR013785">
    <property type="entry name" value="Aldolase_TIM"/>
</dbReference>
<sequence>MSLLLSPVELAGLSLENRVVLSPMCMYEVKKEDGIATPFHFVHYGARALSKVGLLIIESTAVEADGRITKNDLGLWNEAQQVELSKLVALLHGFGSKVGLQLNHAGRKAADAGYPIAPSAVRFNESYAVPHEMTLAEINRVQESFVAAAKRAQAAGVDMIELHGAHGYLIDQFLSPIVNQRTDEYGGSLASRYRFVKEIVQAVRAVFDGSLWMRLSLTDYETEDKQNSITEWQQIGQWLEADGIDCLDISTGGLLDRKPTIPVYEGYQTPFATAMKAAVKIPVATVGMLDNPNLCEHILQTKQADLILQGRALIRNIHWLADAATQLHDRSFQPYNDSYGRGIKR</sequence>
<dbReference type="Proteomes" id="UP001241571">
    <property type="component" value="Unassembled WGS sequence"/>
</dbReference>
<dbReference type="RefSeq" id="WP_003125693.1">
    <property type="nucleotide sequence ID" value="NZ_CABEIK010000001.1"/>
</dbReference>
<evidence type="ECO:0000256" key="4">
    <source>
        <dbReference type="ARBA" id="ARBA00022857"/>
    </source>
</evidence>
<dbReference type="EMBL" id="JARPZN010000001">
    <property type="protein sequence ID" value="MDT2689128.1"/>
    <property type="molecule type" value="Genomic_DNA"/>
</dbReference>
<evidence type="ECO:0000313" key="9">
    <source>
        <dbReference type="EMBL" id="MXS26397.1"/>
    </source>
</evidence>
<evidence type="ECO:0000256" key="3">
    <source>
        <dbReference type="ARBA" id="ARBA00022643"/>
    </source>
</evidence>
<dbReference type="EMBL" id="WVTI01000008">
    <property type="protein sequence ID" value="MXS26397.1"/>
    <property type="molecule type" value="Genomic_DNA"/>
</dbReference>
<evidence type="ECO:0000259" key="6">
    <source>
        <dbReference type="Pfam" id="PF00724"/>
    </source>
</evidence>
<keyword evidence="5" id="KW-0560">Oxidoreductase</keyword>
<dbReference type="InterPro" id="IPR044152">
    <property type="entry name" value="YqjM-like"/>
</dbReference>
<evidence type="ECO:0000313" key="11">
    <source>
        <dbReference type="Proteomes" id="UP000439965"/>
    </source>
</evidence>
<dbReference type="GO" id="GO:0010181">
    <property type="term" value="F:FMN binding"/>
    <property type="evidence" value="ECO:0007669"/>
    <property type="project" value="InterPro"/>
</dbReference>
<dbReference type="GO" id="GO:0003959">
    <property type="term" value="F:NADPH dehydrogenase activity"/>
    <property type="evidence" value="ECO:0007669"/>
    <property type="project" value="InterPro"/>
</dbReference>
<dbReference type="Proteomes" id="UP001183682">
    <property type="component" value="Unassembled WGS sequence"/>
</dbReference>
<evidence type="ECO:0000313" key="12">
    <source>
        <dbReference type="Proteomes" id="UP000516696"/>
    </source>
</evidence>
<dbReference type="GO" id="GO:0050661">
    <property type="term" value="F:NADP binding"/>
    <property type="evidence" value="ECO:0007669"/>
    <property type="project" value="InterPro"/>
</dbReference>
<evidence type="ECO:0000256" key="2">
    <source>
        <dbReference type="ARBA" id="ARBA00022630"/>
    </source>
</evidence>
<dbReference type="AlphaFoldDB" id="A0A2K3QY20"/>
<gene>
    <name evidence="10" type="ORF">EGM181_13635</name>
    <name evidence="9" type="ORF">GTI89_10040</name>
    <name evidence="8" type="ORF">P7E30_02755</name>
    <name evidence="7" type="ORF">QRX88_00090</name>
</gene>
<evidence type="ECO:0000256" key="5">
    <source>
        <dbReference type="ARBA" id="ARBA00023002"/>
    </source>
</evidence>
<evidence type="ECO:0000313" key="8">
    <source>
        <dbReference type="EMBL" id="MDT2689128.1"/>
    </source>
</evidence>
<reference evidence="8" key="3">
    <citation type="submission" date="2023-03" db="EMBL/GenBank/DDBJ databases">
        <authorList>
            <person name="Shen W."/>
            <person name="Cai J."/>
        </authorList>
    </citation>
    <scope>NUCLEOTIDE SEQUENCE</scope>
    <source>
        <strain evidence="8">K69-2</strain>
    </source>
</reference>
<comment type="cofactor">
    <cofactor evidence="1">
        <name>FMN</name>
        <dbReference type="ChEBI" id="CHEBI:58210"/>
    </cofactor>
</comment>
<reference evidence="10 12" key="2">
    <citation type="submission" date="2020-03" db="EMBL/GenBank/DDBJ databases">
        <title>Characterization of ganglioside-mimicking enterococci.</title>
        <authorList>
            <person name="Patry R.T."/>
            <person name="Nothaft H."/>
            <person name="Bridger R."/>
            <person name="Shajahan A."/>
            <person name="Huynh S."/>
            <person name="Sanchez S."/>
            <person name="Azadi P."/>
            <person name="Cooper K."/>
            <person name="Miller W.G."/>
            <person name="Parker C.T."/>
            <person name="Wells L."/>
            <person name="Szymanski C.M."/>
        </authorList>
    </citation>
    <scope>NUCLEOTIDE SEQUENCE [LARGE SCALE GENOMIC DNA]</scope>
    <source>
        <strain evidence="10 12">EGM181</strain>
    </source>
</reference>
<name>A0A2K3QY20_ENTGA</name>
<reference evidence="9 11" key="1">
    <citation type="submission" date="2019-04" db="EMBL/GenBank/DDBJ databases">
        <title>Step-wise assembly of the neonatal virome modulated by breast feeding.</title>
        <authorList>
            <person name="Liang G."/>
            <person name="Bushman F."/>
        </authorList>
    </citation>
    <scope>NUCLEOTIDE SEQUENCE [LARGE SCALE GENOMIC DNA]</scope>
    <source>
        <strain evidence="9 11">E3404</strain>
    </source>
</reference>
<dbReference type="InterPro" id="IPR001155">
    <property type="entry name" value="OxRdtase_FMN_N"/>
</dbReference>
<dbReference type="PANTHER" id="PTHR43303">
    <property type="entry name" value="NADPH DEHYDROGENASE C23G7.10C-RELATED"/>
    <property type="match status" value="1"/>
</dbReference>
<accession>A0A2K3QY20</accession>
<dbReference type="SUPFAM" id="SSF51395">
    <property type="entry name" value="FMN-linked oxidoreductases"/>
    <property type="match status" value="1"/>
</dbReference>
<dbReference type="Proteomes" id="UP000439965">
    <property type="component" value="Unassembled WGS sequence"/>
</dbReference>
<evidence type="ECO:0000313" key="10">
    <source>
        <dbReference type="EMBL" id="QOG28221.1"/>
    </source>
</evidence>
<keyword evidence="2" id="KW-0285">Flavoprotein</keyword>
<dbReference type="EMBL" id="CP050485">
    <property type="protein sequence ID" value="QOG28221.1"/>
    <property type="molecule type" value="Genomic_DNA"/>
</dbReference>
<dbReference type="Gene3D" id="3.20.20.70">
    <property type="entry name" value="Aldolase class I"/>
    <property type="match status" value="1"/>
</dbReference>